<feature type="region of interest" description="Disordered" evidence="1">
    <location>
        <begin position="259"/>
        <end position="304"/>
    </location>
</feature>
<proteinExistence type="predicted"/>
<evidence type="ECO:0000313" key="2">
    <source>
        <dbReference type="EMBL" id="GBG60147.1"/>
    </source>
</evidence>
<protein>
    <submittedName>
        <fullName evidence="2">Uncharacterized protein</fullName>
    </submittedName>
</protein>
<feature type="compositionally biased region" description="Basic and acidic residues" evidence="1">
    <location>
        <begin position="416"/>
        <end position="434"/>
    </location>
</feature>
<feature type="compositionally biased region" description="Basic and acidic residues" evidence="1">
    <location>
        <begin position="341"/>
        <end position="350"/>
    </location>
</feature>
<reference evidence="2 3" key="1">
    <citation type="journal article" date="2018" name="Cell">
        <title>The Chara Genome: Secondary Complexity and Implications for Plant Terrestrialization.</title>
        <authorList>
            <person name="Nishiyama T."/>
            <person name="Sakayama H."/>
            <person name="Vries J.D."/>
            <person name="Buschmann H."/>
            <person name="Saint-Marcoux D."/>
            <person name="Ullrich K.K."/>
            <person name="Haas F.B."/>
            <person name="Vanderstraeten L."/>
            <person name="Becker D."/>
            <person name="Lang D."/>
            <person name="Vosolsobe S."/>
            <person name="Rombauts S."/>
            <person name="Wilhelmsson P.K.I."/>
            <person name="Janitza P."/>
            <person name="Kern R."/>
            <person name="Heyl A."/>
            <person name="Rumpler F."/>
            <person name="Villalobos L.I.A.C."/>
            <person name="Clay J.M."/>
            <person name="Skokan R."/>
            <person name="Toyoda A."/>
            <person name="Suzuki Y."/>
            <person name="Kagoshima H."/>
            <person name="Schijlen E."/>
            <person name="Tajeshwar N."/>
            <person name="Catarino B."/>
            <person name="Hetherington A.J."/>
            <person name="Saltykova A."/>
            <person name="Bonnot C."/>
            <person name="Breuninger H."/>
            <person name="Symeonidi A."/>
            <person name="Radhakrishnan G.V."/>
            <person name="Van Nieuwerburgh F."/>
            <person name="Deforce D."/>
            <person name="Chang C."/>
            <person name="Karol K.G."/>
            <person name="Hedrich R."/>
            <person name="Ulvskov P."/>
            <person name="Glockner G."/>
            <person name="Delwiche C.F."/>
            <person name="Petrasek J."/>
            <person name="Van de Peer Y."/>
            <person name="Friml J."/>
            <person name="Beilby M."/>
            <person name="Dolan L."/>
            <person name="Kohara Y."/>
            <person name="Sugano S."/>
            <person name="Fujiyama A."/>
            <person name="Delaux P.-M."/>
            <person name="Quint M."/>
            <person name="TheiBen G."/>
            <person name="Hagemann M."/>
            <person name="Harholt J."/>
            <person name="Dunand C."/>
            <person name="Zachgo S."/>
            <person name="Langdale J."/>
            <person name="Maumus F."/>
            <person name="Straeten D.V.D."/>
            <person name="Gould S.B."/>
            <person name="Rensing S.A."/>
        </authorList>
    </citation>
    <scope>NUCLEOTIDE SEQUENCE [LARGE SCALE GENOMIC DNA]</scope>
    <source>
        <strain evidence="2 3">S276</strain>
    </source>
</reference>
<feature type="compositionally biased region" description="Basic and acidic residues" evidence="1">
    <location>
        <begin position="267"/>
        <end position="277"/>
    </location>
</feature>
<sequence>MATTWECFAMFSWLVFNAKPSRNHGACREERGSEKRRKYRNHLAQHQPKQEPWGRSRGTSEREAEGNIVTVCPNVFVIRSLRPRHLRHVPRHDDNGNVDEDDHDVDYDADDDDDDDDEDGGGVDDYDDVDDDDDDDVDDVVDDDEDDDDDDEDDDDDDDDDDGSRRRFYMKNVYGSKGNVVASAKGAVLDMCLFEGFGAGAANTPFYNDLRRQGGFVLGREFFDLLEDKDIALEVSPDLELSMPLQLCGGCESSGAAGEGGYLGSDEATHVQRKDSRGQLPRGRALMGAQAEAEAKPDWKAEAGGGVGRRRALMGAQAEAEVDWEAEAGGGGDRRRQAKTVGDRRRRDWEADWDWEADPEPRRNNLRSLHYSMGTSAEKWGEAGRSGEKRGEVGRSGEKRGEVARSWEKWGGAGRSGEKRGEVGRSRQKWEEEE</sequence>
<dbReference type="Proteomes" id="UP000265515">
    <property type="component" value="Unassembled WGS sequence"/>
</dbReference>
<gene>
    <name evidence="2" type="ORF">CBR_g3390</name>
</gene>
<feature type="region of interest" description="Disordered" evidence="1">
    <location>
        <begin position="88"/>
        <end position="166"/>
    </location>
</feature>
<dbReference type="AlphaFoldDB" id="A0A388JQU3"/>
<comment type="caution">
    <text evidence="2">The sequence shown here is derived from an EMBL/GenBank/DDBJ whole genome shotgun (WGS) entry which is preliminary data.</text>
</comment>
<feature type="compositionally biased region" description="Basic residues" evidence="1">
    <location>
        <begin position="34"/>
        <end position="43"/>
    </location>
</feature>
<dbReference type="EMBL" id="BFEA01000009">
    <property type="protein sequence ID" value="GBG60147.1"/>
    <property type="molecule type" value="Genomic_DNA"/>
</dbReference>
<feature type="compositionally biased region" description="Basic and acidic residues" evidence="1">
    <location>
        <begin position="48"/>
        <end position="65"/>
    </location>
</feature>
<dbReference type="Gramene" id="GBG60147">
    <property type="protein sequence ID" value="GBG60147"/>
    <property type="gene ID" value="CBR_g3390"/>
</dbReference>
<accession>A0A388JQU3</accession>
<evidence type="ECO:0000256" key="1">
    <source>
        <dbReference type="SAM" id="MobiDB-lite"/>
    </source>
</evidence>
<feature type="region of interest" description="Disordered" evidence="1">
    <location>
        <begin position="322"/>
        <end position="434"/>
    </location>
</feature>
<organism evidence="2 3">
    <name type="scientific">Chara braunii</name>
    <name type="common">Braun's stonewort</name>
    <dbReference type="NCBI Taxonomy" id="69332"/>
    <lineage>
        <taxon>Eukaryota</taxon>
        <taxon>Viridiplantae</taxon>
        <taxon>Streptophyta</taxon>
        <taxon>Charophyceae</taxon>
        <taxon>Charales</taxon>
        <taxon>Characeae</taxon>
        <taxon>Chara</taxon>
    </lineage>
</organism>
<name>A0A388JQU3_CHABU</name>
<keyword evidence="3" id="KW-1185">Reference proteome</keyword>
<feature type="compositionally biased region" description="Basic and acidic residues" evidence="1">
    <location>
        <begin position="379"/>
        <end position="408"/>
    </location>
</feature>
<feature type="compositionally biased region" description="Acidic residues" evidence="1">
    <location>
        <begin position="96"/>
        <end position="162"/>
    </location>
</feature>
<feature type="region of interest" description="Disordered" evidence="1">
    <location>
        <begin position="23"/>
        <end position="66"/>
    </location>
</feature>
<evidence type="ECO:0000313" key="3">
    <source>
        <dbReference type="Proteomes" id="UP000265515"/>
    </source>
</evidence>